<dbReference type="PROSITE" id="PS51450">
    <property type="entry name" value="LRR"/>
    <property type="match status" value="1"/>
</dbReference>
<dbReference type="OrthoDB" id="25872at2759"/>
<comment type="subcellular location">
    <subcellularLocation>
        <location evidence="1">Nucleus</location>
    </subcellularLocation>
</comment>
<feature type="domain" description="TAP-C" evidence="13">
    <location>
        <begin position="528"/>
        <end position="580"/>
    </location>
</feature>
<dbReference type="InterPro" id="IPR030217">
    <property type="entry name" value="NXF_fam"/>
</dbReference>
<dbReference type="AlphaFoldDB" id="A0A1X7R929"/>
<dbReference type="InterPro" id="IPR002075">
    <property type="entry name" value="NTF2_dom"/>
</dbReference>
<keyword evidence="5" id="KW-0433">Leucine-rich repeat</keyword>
<dbReference type="Pfam" id="PF18444">
    <property type="entry name" value="RRM_9"/>
    <property type="match status" value="1"/>
</dbReference>
<dbReference type="SUPFAM" id="SSF54427">
    <property type="entry name" value="NTF2-like"/>
    <property type="match status" value="1"/>
</dbReference>
<dbReference type="SUPFAM" id="SSF52058">
    <property type="entry name" value="L domain-like"/>
    <property type="match status" value="1"/>
</dbReference>
<keyword evidence="4" id="KW-0963">Cytoplasm</keyword>
<dbReference type="InterPro" id="IPR018222">
    <property type="entry name" value="Nuclear_transport_factor_2_euk"/>
</dbReference>
<keyword evidence="7" id="KW-0509">mRNA transport</keyword>
<dbReference type="FunFam" id="3.80.10.10:FF:000296">
    <property type="entry name" value="mRNA export factor MEX67"/>
    <property type="match status" value="1"/>
</dbReference>
<protein>
    <recommendedName>
        <fullName evidence="10">mRNA export factor MEX67</fullName>
    </recommendedName>
</protein>
<feature type="region of interest" description="Disordered" evidence="11">
    <location>
        <begin position="407"/>
        <end position="426"/>
    </location>
</feature>
<dbReference type="Gene3D" id="3.80.10.10">
    <property type="entry name" value="Ribonuclease Inhibitor"/>
    <property type="match status" value="1"/>
</dbReference>
<evidence type="ECO:0000256" key="8">
    <source>
        <dbReference type="ARBA" id="ARBA00023242"/>
    </source>
</evidence>
<dbReference type="GO" id="GO:0016973">
    <property type="term" value="P:poly(A)+ mRNA export from nucleus"/>
    <property type="evidence" value="ECO:0007669"/>
    <property type="project" value="TreeGrafter"/>
</dbReference>
<gene>
    <name evidence="14" type="ORF">KASA_0I01221G</name>
</gene>
<dbReference type="PANTHER" id="PTHR10662:SF22">
    <property type="entry name" value="NUCLEAR RNA EXPORT FACTOR 1"/>
    <property type="match status" value="1"/>
</dbReference>
<evidence type="ECO:0000256" key="10">
    <source>
        <dbReference type="ARBA" id="ARBA00069694"/>
    </source>
</evidence>
<evidence type="ECO:0000259" key="12">
    <source>
        <dbReference type="PROSITE" id="PS50177"/>
    </source>
</evidence>
<comment type="function">
    <text evidence="9">Involved in the export of mRNA from the nucleus to the cytoplasm.</text>
</comment>
<dbReference type="GO" id="GO:0003723">
    <property type="term" value="F:RNA binding"/>
    <property type="evidence" value="ECO:0007669"/>
    <property type="project" value="TreeGrafter"/>
</dbReference>
<dbReference type="PROSITE" id="PS50177">
    <property type="entry name" value="NTF2_DOMAIN"/>
    <property type="match status" value="1"/>
</dbReference>
<dbReference type="Pfam" id="PF22602">
    <property type="entry name" value="NXF_NTF2"/>
    <property type="match status" value="1"/>
</dbReference>
<keyword evidence="15" id="KW-1185">Reference proteome</keyword>
<keyword evidence="8" id="KW-0539">Nucleus</keyword>
<evidence type="ECO:0000256" key="4">
    <source>
        <dbReference type="ARBA" id="ARBA00022490"/>
    </source>
</evidence>
<dbReference type="PANTHER" id="PTHR10662">
    <property type="entry name" value="NUCLEAR RNA EXPORT FACTOR"/>
    <property type="match status" value="1"/>
</dbReference>
<dbReference type="GO" id="GO:0005634">
    <property type="term" value="C:nucleus"/>
    <property type="evidence" value="ECO:0007669"/>
    <property type="project" value="UniProtKB-SubCell"/>
</dbReference>
<feature type="domain" description="NTF2" evidence="12">
    <location>
        <begin position="277"/>
        <end position="458"/>
    </location>
</feature>
<evidence type="ECO:0000313" key="14">
    <source>
        <dbReference type="EMBL" id="SMN22111.1"/>
    </source>
</evidence>
<dbReference type="InterPro" id="IPR001611">
    <property type="entry name" value="Leu-rich_rpt"/>
</dbReference>
<evidence type="ECO:0000256" key="3">
    <source>
        <dbReference type="ARBA" id="ARBA00022448"/>
    </source>
</evidence>
<dbReference type="InterPro" id="IPR057125">
    <property type="entry name" value="NXF1/2/3/5-like_LRR"/>
</dbReference>
<evidence type="ECO:0000313" key="15">
    <source>
        <dbReference type="Proteomes" id="UP000196158"/>
    </source>
</evidence>
<evidence type="ECO:0000256" key="9">
    <source>
        <dbReference type="ARBA" id="ARBA00055253"/>
    </source>
</evidence>
<evidence type="ECO:0000259" key="13">
    <source>
        <dbReference type="PROSITE" id="PS51281"/>
    </source>
</evidence>
<dbReference type="Proteomes" id="UP000196158">
    <property type="component" value="Unassembled WGS sequence"/>
</dbReference>
<evidence type="ECO:0000256" key="11">
    <source>
        <dbReference type="SAM" id="MobiDB-lite"/>
    </source>
</evidence>
<keyword evidence="6" id="KW-0677">Repeat</keyword>
<dbReference type="Pfam" id="PF03943">
    <property type="entry name" value="TAP_C"/>
    <property type="match status" value="1"/>
</dbReference>
<dbReference type="SMART" id="SM00804">
    <property type="entry name" value="TAP_C"/>
    <property type="match status" value="1"/>
</dbReference>
<dbReference type="SUPFAM" id="SSF46934">
    <property type="entry name" value="UBA-like"/>
    <property type="match status" value="1"/>
</dbReference>
<proteinExistence type="inferred from homology"/>
<evidence type="ECO:0000256" key="7">
    <source>
        <dbReference type="ARBA" id="ARBA00022816"/>
    </source>
</evidence>
<dbReference type="PROSITE" id="PS51281">
    <property type="entry name" value="TAP_C"/>
    <property type="match status" value="1"/>
</dbReference>
<name>A0A1X7R929_9SACH</name>
<dbReference type="EMBL" id="FXLY01000010">
    <property type="protein sequence ID" value="SMN22111.1"/>
    <property type="molecule type" value="Genomic_DNA"/>
</dbReference>
<organism evidence="14 15">
    <name type="scientific">Maudiozyma saulgeensis</name>
    <dbReference type="NCBI Taxonomy" id="1789683"/>
    <lineage>
        <taxon>Eukaryota</taxon>
        <taxon>Fungi</taxon>
        <taxon>Dikarya</taxon>
        <taxon>Ascomycota</taxon>
        <taxon>Saccharomycotina</taxon>
        <taxon>Saccharomycetes</taxon>
        <taxon>Saccharomycetales</taxon>
        <taxon>Saccharomycetaceae</taxon>
        <taxon>Maudiozyma</taxon>
    </lineage>
</organism>
<evidence type="ECO:0000256" key="1">
    <source>
        <dbReference type="ARBA" id="ARBA00004123"/>
    </source>
</evidence>
<evidence type="ECO:0000256" key="2">
    <source>
        <dbReference type="ARBA" id="ARBA00009285"/>
    </source>
</evidence>
<comment type="similarity">
    <text evidence="2">Belongs to the NXF family.</text>
</comment>
<dbReference type="CDD" id="cd14342">
    <property type="entry name" value="UBA_TAP-C"/>
    <property type="match status" value="1"/>
</dbReference>
<dbReference type="Gene3D" id="3.10.450.50">
    <property type="match status" value="1"/>
</dbReference>
<dbReference type="InterPro" id="IPR032710">
    <property type="entry name" value="NTF2-like_dom_sf"/>
</dbReference>
<dbReference type="Pfam" id="PF24048">
    <property type="entry name" value="LRR_NXF1-5"/>
    <property type="match status" value="1"/>
</dbReference>
<dbReference type="STRING" id="1789683.A0A1X7R929"/>
<reference evidence="14 15" key="1">
    <citation type="submission" date="2017-04" db="EMBL/GenBank/DDBJ databases">
        <authorList>
            <person name="Afonso C.L."/>
            <person name="Miller P.J."/>
            <person name="Scott M.A."/>
            <person name="Spackman E."/>
            <person name="Goraichik I."/>
            <person name="Dimitrov K.M."/>
            <person name="Suarez D.L."/>
            <person name="Swayne D.E."/>
        </authorList>
    </citation>
    <scope>NUCLEOTIDE SEQUENCE [LARGE SCALE GENOMIC DNA]</scope>
</reference>
<evidence type="ECO:0000256" key="5">
    <source>
        <dbReference type="ARBA" id="ARBA00022614"/>
    </source>
</evidence>
<accession>A0A1X7R929</accession>
<dbReference type="InterPro" id="IPR032675">
    <property type="entry name" value="LRR_dom_sf"/>
</dbReference>
<keyword evidence="3" id="KW-0813">Transport</keyword>
<dbReference type="Gene3D" id="1.10.8.10">
    <property type="entry name" value="DNA helicase RuvA subunit, C-terminal domain"/>
    <property type="match status" value="1"/>
</dbReference>
<evidence type="ECO:0000256" key="6">
    <source>
        <dbReference type="ARBA" id="ARBA00022737"/>
    </source>
</evidence>
<dbReference type="InterPro" id="IPR009060">
    <property type="entry name" value="UBA-like_sf"/>
</dbReference>
<sequence>MNNFHNVNNIGMVAQQQNMQNRIKIGVRNWQNATMQDLLNFISRNARVTLTNASIEGPLIIGYVQSKEQADQILKWNGANFAGNKLKFELLEGQASTSNTIEFLRQFIINRYDPQSKMLNLGGLAQDPILIQKGMFNNLSTQSRMFPAMMKVASKEPQLIVESVNLADNKLKDINIVSSLPQTFPNLKNLCLANNQIMRLNSLESWKNKFKNLRELLMTNNPITSNNSYRSEMLRVFPKLAILDNVMVRDTTKLNNIFNFPIKLQQFYFENDQLGQSSTDFVTNFLNFWDSDRSQLLNLYTPQSQFSVSANTSVPSSTIKDADQNASFGYYLSHSRNIAKMSSEKSIEQRLAIGQEQINNLFKSLPKTKHLLLNDPNGYSMQTIAYPQVNGYMVILHGYFEETDKPEILPNNKTTSRGKRYGSHTPANNRLCKKSFDRIWVIVPMNNTFVVASDELTVRSYTSNTWSQPAQPPVAPVAPVPAATSIGVPVTTQATPMNNVNPGLVPGGVPVLAPTLQLPPDVQARLNPVQLELLNKLHLQTKLNAEYSYMLAEQSGWNYDNALKAFQGSVQNLPRDAFIQ</sequence>
<dbReference type="InterPro" id="IPR005637">
    <property type="entry name" value="TAP_C_dom"/>
</dbReference>
<dbReference type="InterPro" id="IPR040736">
    <property type="entry name" value="Mex67_RRM"/>
</dbReference>